<evidence type="ECO:0000256" key="3">
    <source>
        <dbReference type="ARBA" id="ARBA00022475"/>
    </source>
</evidence>
<keyword evidence="6 9" id="KW-1133">Transmembrane helix</keyword>
<comment type="function">
    <text evidence="9">Part of the tripartite ATP-independent periplasmic (TRAP) transport system.</text>
</comment>
<evidence type="ECO:0000256" key="2">
    <source>
        <dbReference type="ARBA" id="ARBA00022448"/>
    </source>
</evidence>
<dbReference type="EMBL" id="JBHTMU010000028">
    <property type="protein sequence ID" value="MFD1343632.1"/>
    <property type="molecule type" value="Genomic_DNA"/>
</dbReference>
<name>A0ABW3ZKF1_9RHOB</name>
<proteinExistence type="inferred from homology"/>
<evidence type="ECO:0000256" key="1">
    <source>
        <dbReference type="ARBA" id="ARBA00004429"/>
    </source>
</evidence>
<evidence type="ECO:0000256" key="8">
    <source>
        <dbReference type="ARBA" id="ARBA00038436"/>
    </source>
</evidence>
<keyword evidence="4 9" id="KW-0997">Cell inner membrane</keyword>
<gene>
    <name evidence="12" type="ORF">ACFQ4E_14470</name>
</gene>
<feature type="transmembrane region" description="Helical" evidence="9">
    <location>
        <begin position="324"/>
        <end position="348"/>
    </location>
</feature>
<comment type="similarity">
    <text evidence="8 9">Belongs to the TRAP transporter small permease family.</text>
</comment>
<evidence type="ECO:0000256" key="6">
    <source>
        <dbReference type="ARBA" id="ARBA00022989"/>
    </source>
</evidence>
<evidence type="ECO:0000256" key="9">
    <source>
        <dbReference type="RuleBase" id="RU369079"/>
    </source>
</evidence>
<dbReference type="PANTHER" id="PTHR35011:SF4">
    <property type="entry name" value="SLL1102 PROTEIN"/>
    <property type="match status" value="1"/>
</dbReference>
<dbReference type="InterPro" id="IPR036259">
    <property type="entry name" value="MFS_trans_sf"/>
</dbReference>
<feature type="domain" description="Tripartite ATP-independent periplasmic transporters DctQ component" evidence="11">
    <location>
        <begin position="264"/>
        <end position="350"/>
    </location>
</feature>
<accession>A0ABW3ZKF1</accession>
<comment type="caution">
    <text evidence="12">The sequence shown here is derived from an EMBL/GenBank/DDBJ whole genome shotgun (WGS) entry which is preliminary data.</text>
</comment>
<comment type="subcellular location">
    <subcellularLocation>
        <location evidence="1 9">Cell inner membrane</location>
        <topology evidence="1 9">Multi-pass membrane protein</topology>
    </subcellularLocation>
</comment>
<dbReference type="RefSeq" id="WP_386804751.1">
    <property type="nucleotide sequence ID" value="NZ_JBHTMU010000028.1"/>
</dbReference>
<feature type="transmembrane region" description="Helical" evidence="9">
    <location>
        <begin position="286"/>
        <end position="303"/>
    </location>
</feature>
<evidence type="ECO:0000256" key="4">
    <source>
        <dbReference type="ARBA" id="ARBA00022519"/>
    </source>
</evidence>
<evidence type="ECO:0000313" key="13">
    <source>
        <dbReference type="Proteomes" id="UP001597135"/>
    </source>
</evidence>
<keyword evidence="3" id="KW-1003">Cell membrane</keyword>
<dbReference type="Pfam" id="PF04290">
    <property type="entry name" value="DctQ"/>
    <property type="match status" value="1"/>
</dbReference>
<dbReference type="Proteomes" id="UP001597135">
    <property type="component" value="Unassembled WGS sequence"/>
</dbReference>
<feature type="transmembrane region" description="Helical" evidence="9">
    <location>
        <begin position="404"/>
        <end position="421"/>
    </location>
</feature>
<evidence type="ECO:0000313" key="12">
    <source>
        <dbReference type="EMBL" id="MFD1343632.1"/>
    </source>
</evidence>
<evidence type="ECO:0000256" key="7">
    <source>
        <dbReference type="ARBA" id="ARBA00023136"/>
    </source>
</evidence>
<reference evidence="13" key="1">
    <citation type="journal article" date="2019" name="Int. J. Syst. Evol. Microbiol.">
        <title>The Global Catalogue of Microorganisms (GCM) 10K type strain sequencing project: providing services to taxonomists for standard genome sequencing and annotation.</title>
        <authorList>
            <consortium name="The Broad Institute Genomics Platform"/>
            <consortium name="The Broad Institute Genome Sequencing Center for Infectious Disease"/>
            <person name="Wu L."/>
            <person name="Ma J."/>
        </authorList>
    </citation>
    <scope>NUCLEOTIDE SEQUENCE [LARGE SCALE GENOMIC DNA]</scope>
    <source>
        <strain evidence="13">CCUG 62953</strain>
    </source>
</reference>
<dbReference type="PANTHER" id="PTHR35011">
    <property type="entry name" value="2,3-DIKETO-L-GULONATE TRAP TRANSPORTER SMALL PERMEASE PROTEIN YIAM"/>
    <property type="match status" value="1"/>
</dbReference>
<keyword evidence="5 9" id="KW-0812">Transmembrane</keyword>
<keyword evidence="7 9" id="KW-0472">Membrane</keyword>
<protein>
    <recommendedName>
        <fullName evidence="9">TRAP transporter small permease protein</fullName>
    </recommendedName>
</protein>
<dbReference type="InterPro" id="IPR007387">
    <property type="entry name" value="TRAP_DctQ"/>
</dbReference>
<feature type="coiled-coil region" evidence="10">
    <location>
        <begin position="103"/>
        <end position="161"/>
    </location>
</feature>
<sequence length="434" mass="49329">MPDFSFTLPHWLYWVGLIVFPLIAMSLARRPKVYDKGYSVPLGYMILVTGGMLGLHRFYLKNLWGFIFIPVFLVILVANGQSQDARSAVSDLANERRIAEGTLEREASRVETARADVEGYRQEVAEAEEGSFAQKSAQRRLDRTERAITDGESRLAEARQTLSTTETPFAEAQERRANWTSTARWAFYVLCALMLIDAILMKRLVTDANRNLRPEERSEAEAALEAAGVTDQKPDRAYAENWIDRLSLFCGEFTAYWAVIAVFVYYFEVISRYVFNSPTNWAHEAMYLMFGMQYLIAGSYAMLTEQHVRVDIFYAPMTREKKAWVDILTSIFFFIFAGTLLVTSWIFAMDAIAVPSGNGLISQWARGEVATTDMLAGWSLNEWTDPNIRWGEISFNEWEVPLWPMKWVMVVGAVLLVLQGISKLGKDIRALGEG</sequence>
<feature type="transmembrane region" description="Helical" evidence="9">
    <location>
        <begin position="12"/>
        <end position="28"/>
    </location>
</feature>
<dbReference type="InterPro" id="IPR055348">
    <property type="entry name" value="DctQ"/>
</dbReference>
<evidence type="ECO:0000259" key="11">
    <source>
        <dbReference type="Pfam" id="PF04290"/>
    </source>
</evidence>
<feature type="transmembrane region" description="Helical" evidence="9">
    <location>
        <begin position="62"/>
        <end position="80"/>
    </location>
</feature>
<organism evidence="12 13">
    <name type="scientific">Litorisediminicola beolgyonensis</name>
    <dbReference type="NCBI Taxonomy" id="1173614"/>
    <lineage>
        <taxon>Bacteria</taxon>
        <taxon>Pseudomonadati</taxon>
        <taxon>Pseudomonadota</taxon>
        <taxon>Alphaproteobacteria</taxon>
        <taxon>Rhodobacterales</taxon>
        <taxon>Paracoccaceae</taxon>
        <taxon>Litorisediminicola</taxon>
    </lineage>
</organism>
<dbReference type="SUPFAM" id="SSF103473">
    <property type="entry name" value="MFS general substrate transporter"/>
    <property type="match status" value="1"/>
</dbReference>
<comment type="subunit">
    <text evidence="9">The complex comprises the extracytoplasmic solute receptor protein and the two transmembrane proteins.</text>
</comment>
<comment type="caution">
    <text evidence="9">Lacks conserved residue(s) required for the propagation of feature annotation.</text>
</comment>
<feature type="transmembrane region" description="Helical" evidence="9">
    <location>
        <begin position="246"/>
        <end position="266"/>
    </location>
</feature>
<keyword evidence="2 9" id="KW-0813">Transport</keyword>
<keyword evidence="13" id="KW-1185">Reference proteome</keyword>
<evidence type="ECO:0000256" key="10">
    <source>
        <dbReference type="SAM" id="Coils"/>
    </source>
</evidence>
<evidence type="ECO:0000256" key="5">
    <source>
        <dbReference type="ARBA" id="ARBA00022692"/>
    </source>
</evidence>
<keyword evidence="10" id="KW-0175">Coiled coil</keyword>